<accession>A0A250XDS7</accession>
<name>A0A250XDS7_9CHLO</name>
<proteinExistence type="predicted"/>
<feature type="region of interest" description="Disordered" evidence="1">
    <location>
        <begin position="1"/>
        <end position="60"/>
    </location>
</feature>
<dbReference type="PANTHER" id="PTHR13343:SF29">
    <property type="entry name" value="PYRIDOXAMINE 5'-PHOSPHATE OXIDASE FAMILY PROTEIN"/>
    <property type="match status" value="1"/>
</dbReference>
<reference evidence="3 4" key="1">
    <citation type="submission" date="2017-08" db="EMBL/GenBank/DDBJ databases">
        <title>Acidophilic green algal genome provides insights into adaptation to an acidic environment.</title>
        <authorList>
            <person name="Hirooka S."/>
            <person name="Hirose Y."/>
            <person name="Kanesaki Y."/>
            <person name="Higuchi S."/>
            <person name="Fujiwara T."/>
            <person name="Onuma R."/>
            <person name="Era A."/>
            <person name="Ohbayashi R."/>
            <person name="Uzuka A."/>
            <person name="Nozaki H."/>
            <person name="Yoshikawa H."/>
            <person name="Miyagishima S.Y."/>
        </authorList>
    </citation>
    <scope>NUCLEOTIDE SEQUENCE [LARGE SCALE GENOMIC DNA]</scope>
    <source>
        <strain evidence="3 4">NIES-2499</strain>
    </source>
</reference>
<keyword evidence="4" id="KW-1185">Reference proteome</keyword>
<gene>
    <name evidence="3" type="ORF">CEUSTIGMA_g8646.t1</name>
</gene>
<dbReference type="GO" id="GO:0005737">
    <property type="term" value="C:cytoplasm"/>
    <property type="evidence" value="ECO:0007669"/>
    <property type="project" value="UniProtKB-ARBA"/>
</dbReference>
<feature type="domain" description="CREG-like beta-barrel" evidence="2">
    <location>
        <begin position="112"/>
        <end position="258"/>
    </location>
</feature>
<evidence type="ECO:0000256" key="1">
    <source>
        <dbReference type="SAM" id="MobiDB-lite"/>
    </source>
</evidence>
<dbReference type="EMBL" id="BEGY01000062">
    <property type="protein sequence ID" value="GAX81214.1"/>
    <property type="molecule type" value="Genomic_DNA"/>
</dbReference>
<protein>
    <recommendedName>
        <fullName evidence="2">CREG-like beta-barrel domain-containing protein</fullName>
    </recommendedName>
</protein>
<dbReference type="PANTHER" id="PTHR13343">
    <property type="entry name" value="CREG1 PROTEIN"/>
    <property type="match status" value="1"/>
</dbReference>
<feature type="region of interest" description="Disordered" evidence="1">
    <location>
        <begin position="355"/>
        <end position="374"/>
    </location>
</feature>
<evidence type="ECO:0000259" key="2">
    <source>
        <dbReference type="Pfam" id="PF13883"/>
    </source>
</evidence>
<organism evidence="3 4">
    <name type="scientific">Chlamydomonas eustigma</name>
    <dbReference type="NCBI Taxonomy" id="1157962"/>
    <lineage>
        <taxon>Eukaryota</taxon>
        <taxon>Viridiplantae</taxon>
        <taxon>Chlorophyta</taxon>
        <taxon>core chlorophytes</taxon>
        <taxon>Chlorophyceae</taxon>
        <taxon>CS clade</taxon>
        <taxon>Chlamydomonadales</taxon>
        <taxon>Chlamydomonadaceae</taxon>
        <taxon>Chlamydomonas</taxon>
    </lineage>
</organism>
<sequence>MMNRAPAPSTSGRREPLQTRSRCTVRSRHIVLVARNASNNSVNNGSGGESERQISKPSTLAEPSTLDIAYESESAALLAGTIKTTGLHRAPLTGGVKTATLRYNLPKPAVGVRNLVEMARFGHLCSTMSGMHHRRAGYPFGTLIDLAADGAGYPIFCLSPLAIHSRNIMEDPRCSLVVQMPGWTGLANARVTIFGDIYQLPTELQSSARDIFFAKHASDRKERWLSGNFVYFRMNRIVDIYFVGGFGTVQWISPEEYLTSRPDNIVLDDPTKTMKVLNEAFADELMNLILLPSGEKITEALFISIDANGADIRLRTATDFHVERIGFPNRVGNLQEAVESVKAVVTSMKQSRLLPLPTKRSKADATQRGGHSRI</sequence>
<dbReference type="AlphaFoldDB" id="A0A250XDS7"/>
<dbReference type="Proteomes" id="UP000232323">
    <property type="component" value="Unassembled WGS sequence"/>
</dbReference>
<evidence type="ECO:0000313" key="4">
    <source>
        <dbReference type="Proteomes" id="UP000232323"/>
    </source>
</evidence>
<comment type="caution">
    <text evidence="3">The sequence shown here is derived from an EMBL/GenBank/DDBJ whole genome shotgun (WGS) entry which is preliminary data.</text>
</comment>
<dbReference type="OrthoDB" id="2138282at2759"/>
<feature type="compositionally biased region" description="Low complexity" evidence="1">
    <location>
        <begin position="33"/>
        <end position="44"/>
    </location>
</feature>
<dbReference type="Gene3D" id="2.30.110.10">
    <property type="entry name" value="Electron Transport, Fmn-binding Protein, Chain A"/>
    <property type="match status" value="1"/>
</dbReference>
<dbReference type="Pfam" id="PF13883">
    <property type="entry name" value="CREG_beta-barrel"/>
    <property type="match status" value="1"/>
</dbReference>
<dbReference type="InterPro" id="IPR055343">
    <property type="entry name" value="CREG_beta-barrel"/>
</dbReference>
<dbReference type="SUPFAM" id="SSF50475">
    <property type="entry name" value="FMN-binding split barrel"/>
    <property type="match status" value="1"/>
</dbReference>
<dbReference type="InterPro" id="IPR012349">
    <property type="entry name" value="Split_barrel_FMN-bd"/>
</dbReference>
<evidence type="ECO:0000313" key="3">
    <source>
        <dbReference type="EMBL" id="GAX81214.1"/>
    </source>
</evidence>